<evidence type="ECO:0000313" key="1">
    <source>
        <dbReference type="EMBL" id="EAS06194.1"/>
    </source>
</evidence>
<dbReference type="GeneID" id="7833149"/>
<proteinExistence type="predicted"/>
<evidence type="ECO:0000313" key="2">
    <source>
        <dbReference type="Proteomes" id="UP000009168"/>
    </source>
</evidence>
<gene>
    <name evidence="1" type="ORF">TTHERM_00326760</name>
</gene>
<reference evidence="2" key="1">
    <citation type="journal article" date="2006" name="PLoS Biol.">
        <title>Macronuclear genome sequence of the ciliate Tetrahymena thermophila, a model eukaryote.</title>
        <authorList>
            <person name="Eisen J.A."/>
            <person name="Coyne R.S."/>
            <person name="Wu M."/>
            <person name="Wu D."/>
            <person name="Thiagarajan M."/>
            <person name="Wortman J.R."/>
            <person name="Badger J.H."/>
            <person name="Ren Q."/>
            <person name="Amedeo P."/>
            <person name="Jones K.M."/>
            <person name="Tallon L.J."/>
            <person name="Delcher A.L."/>
            <person name="Salzberg S.L."/>
            <person name="Silva J.C."/>
            <person name="Haas B.J."/>
            <person name="Majoros W.H."/>
            <person name="Farzad M."/>
            <person name="Carlton J.M."/>
            <person name="Smith R.K. Jr."/>
            <person name="Garg J."/>
            <person name="Pearlman R.E."/>
            <person name="Karrer K.M."/>
            <person name="Sun L."/>
            <person name="Manning G."/>
            <person name="Elde N.C."/>
            <person name="Turkewitz A.P."/>
            <person name="Asai D.J."/>
            <person name="Wilkes D.E."/>
            <person name="Wang Y."/>
            <person name="Cai H."/>
            <person name="Collins K."/>
            <person name="Stewart B.A."/>
            <person name="Lee S.R."/>
            <person name="Wilamowska K."/>
            <person name="Weinberg Z."/>
            <person name="Ruzzo W.L."/>
            <person name="Wloga D."/>
            <person name="Gaertig J."/>
            <person name="Frankel J."/>
            <person name="Tsao C.-C."/>
            <person name="Gorovsky M.A."/>
            <person name="Keeling P.J."/>
            <person name="Waller R.F."/>
            <person name="Patron N.J."/>
            <person name="Cherry J.M."/>
            <person name="Stover N.A."/>
            <person name="Krieger C.J."/>
            <person name="del Toro C."/>
            <person name="Ryder H.F."/>
            <person name="Williamson S.C."/>
            <person name="Barbeau R.A."/>
            <person name="Hamilton E.P."/>
            <person name="Orias E."/>
        </authorList>
    </citation>
    <scope>NUCLEOTIDE SEQUENCE [LARGE SCALE GENOMIC DNA]</scope>
    <source>
        <strain evidence="2">SB210</strain>
    </source>
</reference>
<dbReference type="RefSeq" id="XP_001026439.1">
    <property type="nucleotide sequence ID" value="XM_001026439.1"/>
</dbReference>
<protein>
    <submittedName>
        <fullName evidence="1">Uncharacterized protein</fullName>
    </submittedName>
</protein>
<keyword evidence="2" id="KW-1185">Reference proteome</keyword>
<dbReference type="InParanoid" id="I7LXU1"/>
<dbReference type="KEGG" id="tet:TTHERM_00326760"/>
<dbReference type="EMBL" id="GG662299">
    <property type="protein sequence ID" value="EAS06194.1"/>
    <property type="molecule type" value="Genomic_DNA"/>
</dbReference>
<dbReference type="AlphaFoldDB" id="I7LXU1"/>
<sequence>MKITLEASEKYKLVIKADQMVIQSPKISLCNTTVYRKYQLLKENQWKNFQKLIEDNE</sequence>
<name>I7LXU1_TETTS</name>
<dbReference type="Proteomes" id="UP000009168">
    <property type="component" value="Unassembled WGS sequence"/>
</dbReference>
<organism evidence="1 2">
    <name type="scientific">Tetrahymena thermophila (strain SB210)</name>
    <dbReference type="NCBI Taxonomy" id="312017"/>
    <lineage>
        <taxon>Eukaryota</taxon>
        <taxon>Sar</taxon>
        <taxon>Alveolata</taxon>
        <taxon>Ciliophora</taxon>
        <taxon>Intramacronucleata</taxon>
        <taxon>Oligohymenophorea</taxon>
        <taxon>Hymenostomatida</taxon>
        <taxon>Tetrahymenina</taxon>
        <taxon>Tetrahymenidae</taxon>
        <taxon>Tetrahymena</taxon>
    </lineage>
</organism>
<dbReference type="HOGENOM" id="CLU_3000643_0_0_1"/>
<accession>I7LXU1</accession>